<evidence type="ECO:0000313" key="1">
    <source>
        <dbReference type="EMBL" id="SHN49463.1"/>
    </source>
</evidence>
<dbReference type="EMBL" id="FRDL01000001">
    <property type="protein sequence ID" value="SHN49463.1"/>
    <property type="molecule type" value="Genomic_DNA"/>
</dbReference>
<dbReference type="STRING" id="1189325.SAMN04488119_102410"/>
<accession>A0A1M7RT21</accession>
<protein>
    <submittedName>
        <fullName evidence="1">Uncharacterized conserved protein, DUF1800 family</fullName>
    </submittedName>
</protein>
<dbReference type="OrthoDB" id="9772295at2"/>
<gene>
    <name evidence="1" type="ORF">SAMN05216200_101108</name>
</gene>
<keyword evidence="2" id="KW-1185">Reference proteome</keyword>
<dbReference type="Pfam" id="PF08811">
    <property type="entry name" value="DUF1800"/>
    <property type="match status" value="1"/>
</dbReference>
<dbReference type="AlphaFoldDB" id="A0A1M7RT21"/>
<reference evidence="1 2" key="1">
    <citation type="submission" date="2016-12" db="EMBL/GenBank/DDBJ databases">
        <authorList>
            <person name="Song W.-J."/>
            <person name="Kurnit D.M."/>
        </authorList>
    </citation>
    <scope>NUCLEOTIDE SEQUENCE [LARGE SCALE GENOMIC DNA]</scope>
    <source>
        <strain evidence="1 2">CGMCC 1.10808</strain>
    </source>
</reference>
<sequence length="456" mass="50104">MAVSRQTLAELRFGCGFRPDRPAPAGPEDLLRQIAAPPRGALVDEAEARRRYAIQDGFIALRRRAKQGDADAARRFEQTLAEGRRMTRDDALARLARAATTPDGFVERLHRFWCGHFAVARRNPRHGAFILPMQELAIRPHLTGRFADMLIAATKSPAMLFYLDQSVSAGPNSRMARRNPRRGLNENLAREILELHTLGVHGPYDQRDVREFARLLAGWSHDAGGFRFRENMAEPGEKTVLGRRWRGLGPEGAEEALRMLADHPATARRLAFKMARHFVSDAPPAPLVDAMARAYAGAPGGDLGAMTRAMIAHELAWTDRARLGPAAKVKKPWDLVVSTLRAAGARKAELAPGGPFGPPLTIRALEAMGQPIDRVPGPDGWKEDAEAWITPGGLAARLDWAGRIGRVIAARTDPRDFARVALRDALGRETAFAVSAAGERWEAVALLLVSPDFNRR</sequence>
<organism evidence="1 2">
    <name type="scientific">Oceanicella actignis</name>
    <dbReference type="NCBI Taxonomy" id="1189325"/>
    <lineage>
        <taxon>Bacteria</taxon>
        <taxon>Pseudomonadati</taxon>
        <taxon>Pseudomonadota</taxon>
        <taxon>Alphaproteobacteria</taxon>
        <taxon>Rhodobacterales</taxon>
        <taxon>Paracoccaceae</taxon>
        <taxon>Oceanicella</taxon>
    </lineage>
</organism>
<dbReference type="Proteomes" id="UP000184066">
    <property type="component" value="Unassembled WGS sequence"/>
</dbReference>
<name>A0A1M7RT21_9RHOB</name>
<proteinExistence type="predicted"/>
<dbReference type="RefSeq" id="WP_072745715.1">
    <property type="nucleotide sequence ID" value="NZ_FOHL01000002.1"/>
</dbReference>
<dbReference type="InterPro" id="IPR014917">
    <property type="entry name" value="DUF1800"/>
</dbReference>
<evidence type="ECO:0000313" key="2">
    <source>
        <dbReference type="Proteomes" id="UP000184066"/>
    </source>
</evidence>